<reference evidence="2 3" key="1">
    <citation type="journal article" date="2015" name="Stand. Genomic Sci.">
        <title>Genomic Encyclopedia of Bacterial and Archaeal Type Strains, Phase III: the genomes of soil and plant-associated and newly described type strains.</title>
        <authorList>
            <person name="Whitman W.B."/>
            <person name="Woyke T."/>
            <person name="Klenk H.P."/>
            <person name="Zhou Y."/>
            <person name="Lilburn T.G."/>
            <person name="Beck B.J."/>
            <person name="De Vos P."/>
            <person name="Vandamme P."/>
            <person name="Eisen J.A."/>
            <person name="Garrity G."/>
            <person name="Hugenholtz P."/>
            <person name="Kyrpides N.C."/>
        </authorList>
    </citation>
    <scope>NUCLEOTIDE SEQUENCE [LARGE SCALE GENOMIC DNA]</scope>
    <source>
        <strain evidence="2 3">CGMCC 1.10116</strain>
    </source>
</reference>
<proteinExistence type="predicted"/>
<keyword evidence="3" id="KW-1185">Reference proteome</keyword>
<evidence type="ECO:0000256" key="1">
    <source>
        <dbReference type="SAM" id="Coils"/>
    </source>
</evidence>
<keyword evidence="1" id="KW-0175">Coiled coil</keyword>
<dbReference type="OrthoDB" id="2233009at2"/>
<name>A0A562QR64_9BACI</name>
<dbReference type="Gene3D" id="3.40.630.30">
    <property type="match status" value="1"/>
</dbReference>
<dbReference type="SUPFAM" id="SSF55729">
    <property type="entry name" value="Acyl-CoA N-acyltransferases (Nat)"/>
    <property type="match status" value="1"/>
</dbReference>
<dbReference type="EMBL" id="VLKZ01000002">
    <property type="protein sequence ID" value="TWI59197.1"/>
    <property type="molecule type" value="Genomic_DNA"/>
</dbReference>
<sequence>MLLTKLRAEEEQKDAETLEQDLADLEFQVFRMQENMKDIAKRWQVIGIEQTKEEKWVIVSIFDDGHVCKIMLNQCEAAYQGVWDFSIQAQYLDQHIIHIGDMKGEENQGYGSICMKYLKEHATDQNVQYIKGDLAKRDWGHLDRLIHFYEKHDFEVEIDHANQSGEIRWNASFQ</sequence>
<dbReference type="InterPro" id="IPR016181">
    <property type="entry name" value="Acyl_CoA_acyltransferase"/>
</dbReference>
<feature type="coiled-coil region" evidence="1">
    <location>
        <begin position="1"/>
        <end position="35"/>
    </location>
</feature>
<dbReference type="RefSeq" id="WP_144449272.1">
    <property type="nucleotide sequence ID" value="NZ_VLKZ01000002.1"/>
</dbReference>
<evidence type="ECO:0000313" key="2">
    <source>
        <dbReference type="EMBL" id="TWI59197.1"/>
    </source>
</evidence>
<dbReference type="Proteomes" id="UP000315711">
    <property type="component" value="Unassembled WGS sequence"/>
</dbReference>
<gene>
    <name evidence="2" type="ORF">IQ10_00910</name>
</gene>
<accession>A0A562QR64</accession>
<protein>
    <recommendedName>
        <fullName evidence="4">Acetyltransferase (GNAT) family protein</fullName>
    </recommendedName>
</protein>
<comment type="caution">
    <text evidence="2">The sequence shown here is derived from an EMBL/GenBank/DDBJ whole genome shotgun (WGS) entry which is preliminary data.</text>
</comment>
<evidence type="ECO:0008006" key="4">
    <source>
        <dbReference type="Google" id="ProtNLM"/>
    </source>
</evidence>
<dbReference type="AlphaFoldDB" id="A0A562QR64"/>
<organism evidence="2 3">
    <name type="scientific">Halalkalibacter nanhaiisediminis</name>
    <dbReference type="NCBI Taxonomy" id="688079"/>
    <lineage>
        <taxon>Bacteria</taxon>
        <taxon>Bacillati</taxon>
        <taxon>Bacillota</taxon>
        <taxon>Bacilli</taxon>
        <taxon>Bacillales</taxon>
        <taxon>Bacillaceae</taxon>
        <taxon>Halalkalibacter</taxon>
    </lineage>
</organism>
<evidence type="ECO:0000313" key="3">
    <source>
        <dbReference type="Proteomes" id="UP000315711"/>
    </source>
</evidence>